<comment type="caution">
    <text evidence="2">The sequence shown here is derived from an EMBL/GenBank/DDBJ whole genome shotgun (WGS) entry which is preliminary data.</text>
</comment>
<evidence type="ECO:0000256" key="1">
    <source>
        <dbReference type="SAM" id="SignalP"/>
    </source>
</evidence>
<evidence type="ECO:0000313" key="2">
    <source>
        <dbReference type="EMBL" id="KAL3287855.1"/>
    </source>
</evidence>
<accession>A0ABD2PBK4</accession>
<protein>
    <recommendedName>
        <fullName evidence="4">Lipoprotein</fullName>
    </recommendedName>
</protein>
<keyword evidence="3" id="KW-1185">Reference proteome</keyword>
<gene>
    <name evidence="2" type="ORF">HHI36_002313</name>
</gene>
<evidence type="ECO:0000313" key="3">
    <source>
        <dbReference type="Proteomes" id="UP001516400"/>
    </source>
</evidence>
<feature type="chain" id="PRO_5044745071" description="Lipoprotein" evidence="1">
    <location>
        <begin position="18"/>
        <end position="78"/>
    </location>
</feature>
<keyword evidence="1" id="KW-0732">Signal</keyword>
<name>A0ABD2PBK4_9CUCU</name>
<dbReference type="AlphaFoldDB" id="A0ABD2PBK4"/>
<dbReference type="EMBL" id="JABFTP020000185">
    <property type="protein sequence ID" value="KAL3287855.1"/>
    <property type="molecule type" value="Genomic_DNA"/>
</dbReference>
<reference evidence="2 3" key="1">
    <citation type="journal article" date="2021" name="BMC Biol.">
        <title>Horizontally acquired antibacterial genes associated with adaptive radiation of ladybird beetles.</title>
        <authorList>
            <person name="Li H.S."/>
            <person name="Tang X.F."/>
            <person name="Huang Y.H."/>
            <person name="Xu Z.Y."/>
            <person name="Chen M.L."/>
            <person name="Du X.Y."/>
            <person name="Qiu B.Y."/>
            <person name="Chen P.T."/>
            <person name="Zhang W."/>
            <person name="Slipinski A."/>
            <person name="Escalona H.E."/>
            <person name="Waterhouse R.M."/>
            <person name="Zwick A."/>
            <person name="Pang H."/>
        </authorList>
    </citation>
    <scope>NUCLEOTIDE SEQUENCE [LARGE SCALE GENOMIC DNA]</scope>
    <source>
        <strain evidence="2">SYSU2018</strain>
    </source>
</reference>
<evidence type="ECO:0008006" key="4">
    <source>
        <dbReference type="Google" id="ProtNLM"/>
    </source>
</evidence>
<dbReference type="Proteomes" id="UP001516400">
    <property type="component" value="Unassembled WGS sequence"/>
</dbReference>
<feature type="signal peptide" evidence="1">
    <location>
        <begin position="1"/>
        <end position="17"/>
    </location>
</feature>
<sequence>MIAVLFIFSVSLTTISGCKIQKQKENDINKYVNGRHNFDLSRNAEGWKNLLHNFQKWRLKILEQNMKIHHKSLGIENK</sequence>
<proteinExistence type="predicted"/>
<organism evidence="2 3">
    <name type="scientific">Cryptolaemus montrouzieri</name>
    <dbReference type="NCBI Taxonomy" id="559131"/>
    <lineage>
        <taxon>Eukaryota</taxon>
        <taxon>Metazoa</taxon>
        <taxon>Ecdysozoa</taxon>
        <taxon>Arthropoda</taxon>
        <taxon>Hexapoda</taxon>
        <taxon>Insecta</taxon>
        <taxon>Pterygota</taxon>
        <taxon>Neoptera</taxon>
        <taxon>Endopterygota</taxon>
        <taxon>Coleoptera</taxon>
        <taxon>Polyphaga</taxon>
        <taxon>Cucujiformia</taxon>
        <taxon>Coccinelloidea</taxon>
        <taxon>Coccinellidae</taxon>
        <taxon>Scymninae</taxon>
        <taxon>Scymnini</taxon>
        <taxon>Cryptolaemus</taxon>
    </lineage>
</organism>